<organism evidence="3 4">
    <name type="scientific">Anguilla anguilla</name>
    <name type="common">European freshwater eel</name>
    <name type="synonym">Muraena anguilla</name>
    <dbReference type="NCBI Taxonomy" id="7936"/>
    <lineage>
        <taxon>Eukaryota</taxon>
        <taxon>Metazoa</taxon>
        <taxon>Chordata</taxon>
        <taxon>Craniata</taxon>
        <taxon>Vertebrata</taxon>
        <taxon>Euteleostomi</taxon>
        <taxon>Actinopterygii</taxon>
        <taxon>Neopterygii</taxon>
        <taxon>Teleostei</taxon>
        <taxon>Anguilliformes</taxon>
        <taxon>Anguillidae</taxon>
        <taxon>Anguilla</taxon>
    </lineage>
</organism>
<feature type="compositionally biased region" description="Acidic residues" evidence="1">
    <location>
        <begin position="546"/>
        <end position="555"/>
    </location>
</feature>
<feature type="region of interest" description="Disordered" evidence="1">
    <location>
        <begin position="427"/>
        <end position="520"/>
    </location>
</feature>
<proteinExistence type="predicted"/>
<feature type="compositionally biased region" description="Basic and acidic residues" evidence="1">
    <location>
        <begin position="886"/>
        <end position="897"/>
    </location>
</feature>
<feature type="region of interest" description="Disordered" evidence="1">
    <location>
        <begin position="38"/>
        <end position="59"/>
    </location>
</feature>
<feature type="region of interest" description="Disordered" evidence="1">
    <location>
        <begin position="624"/>
        <end position="647"/>
    </location>
</feature>
<feature type="region of interest" description="Disordered" evidence="1">
    <location>
        <begin position="537"/>
        <end position="556"/>
    </location>
</feature>
<feature type="compositionally biased region" description="Basic and acidic residues" evidence="1">
    <location>
        <begin position="624"/>
        <end position="644"/>
    </location>
</feature>
<name>A0A9D3RVX9_ANGAN</name>
<feature type="compositionally biased region" description="Polar residues" evidence="1">
    <location>
        <begin position="170"/>
        <end position="187"/>
    </location>
</feature>
<feature type="compositionally biased region" description="Basic and acidic residues" evidence="1">
    <location>
        <begin position="455"/>
        <end position="491"/>
    </location>
</feature>
<evidence type="ECO:0000313" key="4">
    <source>
        <dbReference type="Proteomes" id="UP001044222"/>
    </source>
</evidence>
<feature type="region of interest" description="Disordered" evidence="1">
    <location>
        <begin position="866"/>
        <end position="935"/>
    </location>
</feature>
<keyword evidence="4" id="KW-1185">Reference proteome</keyword>
<feature type="region of interest" description="Disordered" evidence="1">
    <location>
        <begin position="1"/>
        <end position="25"/>
    </location>
</feature>
<dbReference type="PANTHER" id="PTHR47743">
    <property type="entry name" value="KIAA1210 / KIAA1211 FAMILY MEMBER"/>
    <property type="match status" value="1"/>
</dbReference>
<feature type="region of interest" description="Disordered" evidence="1">
    <location>
        <begin position="91"/>
        <end position="110"/>
    </location>
</feature>
<feature type="region of interest" description="Disordered" evidence="1">
    <location>
        <begin position="168"/>
        <end position="193"/>
    </location>
</feature>
<evidence type="ECO:0000259" key="2">
    <source>
        <dbReference type="Pfam" id="PF15262"/>
    </source>
</evidence>
<feature type="compositionally biased region" description="Polar residues" evidence="1">
    <location>
        <begin position="96"/>
        <end position="110"/>
    </location>
</feature>
<reference evidence="3" key="1">
    <citation type="submission" date="2021-01" db="EMBL/GenBank/DDBJ databases">
        <title>A chromosome-scale assembly of European eel, Anguilla anguilla.</title>
        <authorList>
            <person name="Henkel C."/>
            <person name="Jong-Raadsen S.A."/>
            <person name="Dufour S."/>
            <person name="Weltzien F.-A."/>
            <person name="Palstra A.P."/>
            <person name="Pelster B."/>
            <person name="Spaink H.P."/>
            <person name="Van Den Thillart G.E."/>
            <person name="Jansen H."/>
            <person name="Zahm M."/>
            <person name="Klopp C."/>
            <person name="Cedric C."/>
            <person name="Louis A."/>
            <person name="Berthelot C."/>
            <person name="Parey E."/>
            <person name="Roest Crollius H."/>
            <person name="Montfort J."/>
            <person name="Robinson-Rechavi M."/>
            <person name="Bucao C."/>
            <person name="Bouchez O."/>
            <person name="Gislard M."/>
            <person name="Lluch J."/>
            <person name="Milhes M."/>
            <person name="Lampietro C."/>
            <person name="Lopez Roques C."/>
            <person name="Donnadieu C."/>
            <person name="Braasch I."/>
            <person name="Desvignes T."/>
            <person name="Postlethwait J."/>
            <person name="Bobe J."/>
            <person name="Guiguen Y."/>
            <person name="Dirks R."/>
        </authorList>
    </citation>
    <scope>NUCLEOTIDE SEQUENCE</scope>
    <source>
        <strain evidence="3">Tag_6206</strain>
        <tissue evidence="3">Liver</tissue>
    </source>
</reference>
<dbReference type="Pfam" id="PF15262">
    <property type="entry name" value="DUF4592"/>
    <property type="match status" value="1"/>
</dbReference>
<dbReference type="InterPro" id="IPR028030">
    <property type="entry name" value="DUF4592"/>
</dbReference>
<feature type="compositionally biased region" description="Polar residues" evidence="1">
    <location>
        <begin position="866"/>
        <end position="882"/>
    </location>
</feature>
<sequence length="935" mass="101385">MASGLSDVAANQEPTGTPDECPGKKRSKFQAFKKLFAKNKQNEAPSPTGVTVLKSSQSTDDVITPEPLLVQSNTDHDSASKVNMGTKALSRDSVFLSESPSSEPNDGLISSQENIHGEVKSLQQAICVGPHPAVICPKKGDDTGALSEDDGLPHSPPEIYTLHTVLAGSSHRSSNPIQRTSSLSLEGSDTDNDQLYCDASSRPATPLMSLPVDFSQPASPAGCLDSSAAHHRIAIKHKAFAKRKPARRKMSDGSKSMVLGEALGLNEELSMGSTELDAEEQGCKAVPVEQMHTGGDSFEDQGERTEAQHLSRFQQAGEDPGIVVQLFLREGEQSAVQDLSDMGSQHMGMSHSITKCKLDTEEILPALVQEFQQPLQTWGEVNDGEPGPLPLEMPSSMECTPTLLPASEPEGEVPETQQGCRLEVSLGEGQATPDVPHVEELSSPGREGVSPEQNEEGREKLGECDGEKEFASHTGDQTEEHCLPEEGKEEKEEGEQQCLSEKEEEEEGEEQCLSQREEELEDDCMKAEVEVATHVYWQDSPRQEKEEEAVQDSADEAGLLSNTYSKCGSNTSLECTMEFSWSVQAVEGGKCTPEPPIMSSLNSDSVLPCLEETSSTTANISLRVDSEPSTEKHDLSQASDDLRKPQACPGSKAHFTIAPAWQRLLPTGSSKELFFTAPVEPEAFEDSPHGARDLHHKMMDQNEGLLHPQEADALSWPDKAQSAALLSTPRGHSPEEVASAENPFGVKLRGTSALLRYSASGSSVVLENATPKEPFNPPQLPVFQLRNTKSSPLNKVDDTTAKVKKTPELGLDAPERKVASASWIFAARQKQKVFKNNLQEETPTRQSPLEIEPKRKILLPISLNQTNAEQPEPSSSPLTAISCSREISRPATVEEGKSALSHSHPPSPLGQEEPPWLAQAKKKAKAWSEMPQTVQ</sequence>
<accession>A0A9D3RVX9</accession>
<evidence type="ECO:0000313" key="3">
    <source>
        <dbReference type="EMBL" id="KAG5843611.1"/>
    </source>
</evidence>
<gene>
    <name evidence="3" type="ORF">ANANG_G00152760</name>
</gene>
<dbReference type="AlphaFoldDB" id="A0A9D3RVX9"/>
<comment type="caution">
    <text evidence="3">The sequence shown here is derived from an EMBL/GenBank/DDBJ whole genome shotgun (WGS) entry which is preliminary data.</text>
</comment>
<dbReference type="Proteomes" id="UP001044222">
    <property type="component" value="Chromosome 8"/>
</dbReference>
<evidence type="ECO:0000256" key="1">
    <source>
        <dbReference type="SAM" id="MobiDB-lite"/>
    </source>
</evidence>
<feature type="domain" description="DUF4592" evidence="2">
    <location>
        <begin position="124"/>
        <end position="239"/>
    </location>
</feature>
<dbReference type="InterPro" id="IPR026713">
    <property type="entry name" value="CRACD-like"/>
</dbReference>
<dbReference type="EMBL" id="JAFIRN010000008">
    <property type="protein sequence ID" value="KAG5843611.1"/>
    <property type="molecule type" value="Genomic_DNA"/>
</dbReference>
<dbReference type="PANTHER" id="PTHR47743:SF2">
    <property type="entry name" value="ACROSOMAL PROTEIN KIAA1210"/>
    <property type="match status" value="1"/>
</dbReference>
<protein>
    <recommendedName>
        <fullName evidence="2">DUF4592 domain-containing protein</fullName>
    </recommendedName>
</protein>
<feature type="compositionally biased region" description="Polar residues" evidence="1">
    <location>
        <begin position="42"/>
        <end position="59"/>
    </location>
</feature>